<evidence type="ECO:0000313" key="8">
    <source>
        <dbReference type="Proteomes" id="UP000001364"/>
    </source>
</evidence>
<dbReference type="GO" id="GO:0006508">
    <property type="term" value="P:proteolysis"/>
    <property type="evidence" value="ECO:0007669"/>
    <property type="project" value="UniProtKB-KW"/>
</dbReference>
<keyword evidence="8" id="KW-1185">Reference proteome</keyword>
<dbReference type="InterPro" id="IPR012340">
    <property type="entry name" value="NA-bd_OB-fold"/>
</dbReference>
<name>A0A0H3CD70_CAUVN</name>
<dbReference type="InterPro" id="IPR002810">
    <property type="entry name" value="NfeD-like_C"/>
</dbReference>
<proteinExistence type="predicted"/>
<feature type="transmembrane region" description="Helical" evidence="5">
    <location>
        <begin position="14"/>
        <end position="38"/>
    </location>
</feature>
<dbReference type="PhylomeDB" id="A0A0H3CD70"/>
<dbReference type="SUPFAM" id="SSF141322">
    <property type="entry name" value="NfeD domain-like"/>
    <property type="match status" value="1"/>
</dbReference>
<dbReference type="Proteomes" id="UP000001364">
    <property type="component" value="Chromosome"/>
</dbReference>
<evidence type="ECO:0000256" key="1">
    <source>
        <dbReference type="ARBA" id="ARBA00004141"/>
    </source>
</evidence>
<feature type="transmembrane region" description="Helical" evidence="5">
    <location>
        <begin position="44"/>
        <end position="70"/>
    </location>
</feature>
<keyword evidence="3 5" id="KW-1133">Transmembrane helix</keyword>
<keyword evidence="7" id="KW-0645">Protease</keyword>
<evidence type="ECO:0000256" key="3">
    <source>
        <dbReference type="ARBA" id="ARBA00022989"/>
    </source>
</evidence>
<dbReference type="PATRIC" id="fig|565050.3.peg.3398"/>
<dbReference type="RefSeq" id="WP_010921203.1">
    <property type="nucleotide sequence ID" value="NC_011916.1"/>
</dbReference>
<dbReference type="GO" id="GO:0005886">
    <property type="term" value="C:plasma membrane"/>
    <property type="evidence" value="ECO:0007669"/>
    <property type="project" value="TreeGrafter"/>
</dbReference>
<dbReference type="PANTHER" id="PTHR33507">
    <property type="entry name" value="INNER MEMBRANE PROTEIN YBBJ"/>
    <property type="match status" value="1"/>
</dbReference>
<organism evidence="7 8">
    <name type="scientific">Caulobacter vibrioides (strain NA1000 / CB15N)</name>
    <name type="common">Caulobacter crescentus</name>
    <dbReference type="NCBI Taxonomy" id="565050"/>
    <lineage>
        <taxon>Bacteria</taxon>
        <taxon>Pseudomonadati</taxon>
        <taxon>Pseudomonadota</taxon>
        <taxon>Alphaproteobacteria</taxon>
        <taxon>Caulobacterales</taxon>
        <taxon>Caulobacteraceae</taxon>
        <taxon>Caulobacter</taxon>
    </lineage>
</organism>
<dbReference type="SMR" id="A0A0H3CD70"/>
<sequence length="154" mass="16538">MMDAIAGFHALHPFWLWLAVAAAFLAVEVATGTGWLLWPAASAFVVGVIAQLLPTSFVIELGLFAALAIASTYLAKRFLRPVLEASGPDLNDPMQRLIGQRGQVLSTFEQGRGRVFIDGKDWAAETDEPIPAISQEVVVVGVDGAILKVRKIPT</sequence>
<keyword evidence="4 5" id="KW-0472">Membrane</keyword>
<dbReference type="Pfam" id="PF01957">
    <property type="entry name" value="NfeD"/>
    <property type="match status" value="1"/>
</dbReference>
<evidence type="ECO:0000256" key="2">
    <source>
        <dbReference type="ARBA" id="ARBA00022692"/>
    </source>
</evidence>
<dbReference type="GeneID" id="7332481"/>
<dbReference type="KEGG" id="ccs:CCNA_03484"/>
<keyword evidence="2 5" id="KW-0812">Transmembrane</keyword>
<dbReference type="HOGENOM" id="CLU_116732_4_1_5"/>
<comment type="subcellular location">
    <subcellularLocation>
        <location evidence="1">Membrane</location>
        <topology evidence="1">Multi-pass membrane protein</topology>
    </subcellularLocation>
</comment>
<dbReference type="InterPro" id="IPR052165">
    <property type="entry name" value="Membrane_assoc_protease"/>
</dbReference>
<dbReference type="AlphaFoldDB" id="A0A0H3CD70"/>
<protein>
    <submittedName>
        <fullName evidence="7">NfeD-related membrane protease regulator</fullName>
    </submittedName>
</protein>
<dbReference type="GO" id="GO:0008233">
    <property type="term" value="F:peptidase activity"/>
    <property type="evidence" value="ECO:0007669"/>
    <property type="project" value="UniProtKB-KW"/>
</dbReference>
<dbReference type="RefSeq" id="YP_002518857.1">
    <property type="nucleotide sequence ID" value="NC_011916.1"/>
</dbReference>
<dbReference type="EMBL" id="CP001340">
    <property type="protein sequence ID" value="ACL96949.1"/>
    <property type="molecule type" value="Genomic_DNA"/>
</dbReference>
<dbReference type="Gene3D" id="2.40.50.140">
    <property type="entry name" value="Nucleic acid-binding proteins"/>
    <property type="match status" value="1"/>
</dbReference>
<feature type="domain" description="NfeD-like C-terminal" evidence="6">
    <location>
        <begin position="95"/>
        <end position="151"/>
    </location>
</feature>
<evidence type="ECO:0000256" key="4">
    <source>
        <dbReference type="ARBA" id="ARBA00023136"/>
    </source>
</evidence>
<dbReference type="PANTHER" id="PTHR33507:SF3">
    <property type="entry name" value="INNER MEMBRANE PROTEIN YBBJ"/>
    <property type="match status" value="1"/>
</dbReference>
<gene>
    <name evidence="7" type="ordered locus">CCNA_03484</name>
</gene>
<reference evidence="7 8" key="1">
    <citation type="journal article" date="2010" name="J. Bacteriol.">
        <title>The genetic basis of laboratory adaptation in Caulobacter crescentus.</title>
        <authorList>
            <person name="Marks M.E."/>
            <person name="Castro-Rojas C.M."/>
            <person name="Teiling C."/>
            <person name="Du L."/>
            <person name="Kapatral V."/>
            <person name="Walunas T.L."/>
            <person name="Crosson S."/>
        </authorList>
    </citation>
    <scope>NUCLEOTIDE SEQUENCE [LARGE SCALE GENOMIC DNA]</scope>
    <source>
        <strain evidence="8">NA1000 / CB15N</strain>
    </source>
</reference>
<keyword evidence="7" id="KW-0378">Hydrolase</keyword>
<dbReference type="OrthoDB" id="7204091at2"/>
<accession>A0A0H3CD70</accession>
<evidence type="ECO:0000256" key="5">
    <source>
        <dbReference type="SAM" id="Phobius"/>
    </source>
</evidence>
<evidence type="ECO:0000259" key="6">
    <source>
        <dbReference type="Pfam" id="PF01957"/>
    </source>
</evidence>
<evidence type="ECO:0000313" key="7">
    <source>
        <dbReference type="EMBL" id="ACL96949.1"/>
    </source>
</evidence>